<keyword evidence="2" id="KW-1185">Reference proteome</keyword>
<gene>
    <name evidence="1" type="ORF">AR543_17035</name>
</gene>
<proteinExistence type="predicted"/>
<protein>
    <submittedName>
        <fullName evidence="1">Uncharacterized protein</fullName>
    </submittedName>
</protein>
<name>A0A172ZJ24_9BACL</name>
<dbReference type="KEGG" id="pbv:AR543_17035"/>
<evidence type="ECO:0000313" key="2">
    <source>
        <dbReference type="Proteomes" id="UP000078148"/>
    </source>
</evidence>
<sequence length="63" mass="6981">MSIYLILKVILISCNPVSKIKTGAAGQAPVVVQDSYTAAFSFRWNNYKNECILQITAFWPAAD</sequence>
<dbReference type="Proteomes" id="UP000078148">
    <property type="component" value="Chromosome"/>
</dbReference>
<dbReference type="EMBL" id="CP013023">
    <property type="protein sequence ID" value="ANF97543.1"/>
    <property type="molecule type" value="Genomic_DNA"/>
</dbReference>
<dbReference type="AlphaFoldDB" id="A0A172ZJ24"/>
<organism evidence="1 2">
    <name type="scientific">Paenibacillus bovis</name>
    <dbReference type="NCBI Taxonomy" id="1616788"/>
    <lineage>
        <taxon>Bacteria</taxon>
        <taxon>Bacillati</taxon>
        <taxon>Bacillota</taxon>
        <taxon>Bacilli</taxon>
        <taxon>Bacillales</taxon>
        <taxon>Paenibacillaceae</taxon>
        <taxon>Paenibacillus</taxon>
    </lineage>
</organism>
<dbReference type="STRING" id="1616788.AR543_17035"/>
<evidence type="ECO:0000313" key="1">
    <source>
        <dbReference type="EMBL" id="ANF97543.1"/>
    </source>
</evidence>
<accession>A0A172ZJ24</accession>
<reference evidence="1 2" key="2">
    <citation type="journal article" date="2016" name="Int. J. Syst. Evol. Microbiol.">
        <title>Paenibacillus bovis sp. nov., isolated from raw yak (Bos grunniens) milk.</title>
        <authorList>
            <person name="Gao C."/>
            <person name="Han J."/>
            <person name="Liu Z."/>
            <person name="Xu X."/>
            <person name="Hang F."/>
            <person name="Wu Z."/>
        </authorList>
    </citation>
    <scope>NUCLEOTIDE SEQUENCE [LARGE SCALE GENOMIC DNA]</scope>
    <source>
        <strain evidence="1 2">BD3526</strain>
    </source>
</reference>
<reference evidence="2" key="1">
    <citation type="submission" date="2015-10" db="EMBL/GenBank/DDBJ databases">
        <title>Genome of Paenibacillus bovis sp. nov.</title>
        <authorList>
            <person name="Wu Z."/>
            <person name="Gao C."/>
            <person name="Liu Z."/>
            <person name="Zheng H."/>
        </authorList>
    </citation>
    <scope>NUCLEOTIDE SEQUENCE [LARGE SCALE GENOMIC DNA]</scope>
    <source>
        <strain evidence="2">BD3526</strain>
    </source>
</reference>